<dbReference type="EMBL" id="LAZR01024540">
    <property type="protein sequence ID" value="KKL74796.1"/>
    <property type="molecule type" value="Genomic_DNA"/>
</dbReference>
<organism evidence="1">
    <name type="scientific">marine sediment metagenome</name>
    <dbReference type="NCBI Taxonomy" id="412755"/>
    <lineage>
        <taxon>unclassified sequences</taxon>
        <taxon>metagenomes</taxon>
        <taxon>ecological metagenomes</taxon>
    </lineage>
</organism>
<reference evidence="1" key="1">
    <citation type="journal article" date="2015" name="Nature">
        <title>Complex archaea that bridge the gap between prokaryotes and eukaryotes.</title>
        <authorList>
            <person name="Spang A."/>
            <person name="Saw J.H."/>
            <person name="Jorgensen S.L."/>
            <person name="Zaremba-Niedzwiedzka K."/>
            <person name="Martijn J."/>
            <person name="Lind A.E."/>
            <person name="van Eijk R."/>
            <person name="Schleper C."/>
            <person name="Guy L."/>
            <person name="Ettema T.J."/>
        </authorList>
    </citation>
    <scope>NUCLEOTIDE SEQUENCE</scope>
</reference>
<gene>
    <name evidence="1" type="ORF">LCGC14_2061280</name>
</gene>
<proteinExistence type="predicted"/>
<evidence type="ECO:0000313" key="1">
    <source>
        <dbReference type="EMBL" id="KKL74796.1"/>
    </source>
</evidence>
<accession>A0A0F9F8K5</accession>
<protein>
    <submittedName>
        <fullName evidence="1">Uncharacterized protein</fullName>
    </submittedName>
</protein>
<feature type="non-terminal residue" evidence="1">
    <location>
        <position position="1"/>
    </location>
</feature>
<comment type="caution">
    <text evidence="1">The sequence shown here is derived from an EMBL/GenBank/DDBJ whole genome shotgun (WGS) entry which is preliminary data.</text>
</comment>
<dbReference type="AlphaFoldDB" id="A0A0F9F8K5"/>
<name>A0A0F9F8K5_9ZZZZ</name>
<sequence length="24" mass="2691">TVVIPIKGADEQQHVKTEVLCDMH</sequence>